<keyword evidence="1" id="KW-0812">Transmembrane</keyword>
<protein>
    <recommendedName>
        <fullName evidence="2">J domain-containing protein</fullName>
    </recommendedName>
</protein>
<sequence>MAVTPSLSRILCLNKLKKRTFQSQMVLFHKYQLLARSYHHSFSSTDTANHPAVCKLLSIRPREFKIMAGPIRNVSFKLFPMTTMMCQRHVSSYLNKKSHYEILGVSRSASKKDIRQAFLRLSKECHPDVSKNGDTCLDKHKKFVQINEAYSVLIKTLSRKDYDMTLNAERYVARHMNAAAYRSHSYGHHPHPGHSYHKTFYEEAYWHDNTKANDSGGKFQPYANLFMTTFCITALVVVLILYSMPYLLPDPNIDKLRGNLSRYEIEKHDLIMTSQHEGSTVYYYAIPKEDDPKAYEVLAVKRNEINNSNEQEIVELTNVYRNRQK</sequence>
<accession>A0AAV2IHC4</accession>
<dbReference type="PRINTS" id="PR00625">
    <property type="entry name" value="JDOMAIN"/>
</dbReference>
<dbReference type="InterPro" id="IPR001623">
    <property type="entry name" value="DnaJ_domain"/>
</dbReference>
<dbReference type="SUPFAM" id="SSF46565">
    <property type="entry name" value="Chaperone J-domain"/>
    <property type="match status" value="1"/>
</dbReference>
<dbReference type="InterPro" id="IPR036869">
    <property type="entry name" value="J_dom_sf"/>
</dbReference>
<dbReference type="Pfam" id="PF00226">
    <property type="entry name" value="DnaJ"/>
    <property type="match status" value="1"/>
</dbReference>
<keyword evidence="1" id="KW-0472">Membrane</keyword>
<reference evidence="3 4" key="1">
    <citation type="submission" date="2024-04" db="EMBL/GenBank/DDBJ databases">
        <authorList>
            <consortium name="Genoscope - CEA"/>
            <person name="William W."/>
        </authorList>
    </citation>
    <scope>NUCLEOTIDE SEQUENCE [LARGE SCALE GENOMIC DNA]</scope>
</reference>
<dbReference type="Proteomes" id="UP001497497">
    <property type="component" value="Unassembled WGS sequence"/>
</dbReference>
<dbReference type="InterPro" id="IPR052763">
    <property type="entry name" value="DnaJ_C4"/>
</dbReference>
<proteinExistence type="predicted"/>
<name>A0AAV2IHC4_LYMST</name>
<dbReference type="EMBL" id="CAXITT010000668">
    <property type="protein sequence ID" value="CAL1545016.1"/>
    <property type="molecule type" value="Genomic_DNA"/>
</dbReference>
<evidence type="ECO:0000256" key="1">
    <source>
        <dbReference type="SAM" id="Phobius"/>
    </source>
</evidence>
<dbReference type="PANTHER" id="PTHR44825">
    <property type="match status" value="1"/>
</dbReference>
<dbReference type="Gene3D" id="1.10.287.110">
    <property type="entry name" value="DnaJ domain"/>
    <property type="match status" value="1"/>
</dbReference>
<evidence type="ECO:0000313" key="3">
    <source>
        <dbReference type="EMBL" id="CAL1545016.1"/>
    </source>
</evidence>
<dbReference type="CDD" id="cd06257">
    <property type="entry name" value="DnaJ"/>
    <property type="match status" value="1"/>
</dbReference>
<dbReference type="SMART" id="SM00271">
    <property type="entry name" value="DnaJ"/>
    <property type="match status" value="1"/>
</dbReference>
<keyword evidence="4" id="KW-1185">Reference proteome</keyword>
<gene>
    <name evidence="3" type="ORF">GSLYS_00018499001</name>
</gene>
<dbReference type="PROSITE" id="PS50076">
    <property type="entry name" value="DNAJ_2"/>
    <property type="match status" value="1"/>
</dbReference>
<evidence type="ECO:0000259" key="2">
    <source>
        <dbReference type="PROSITE" id="PS50076"/>
    </source>
</evidence>
<keyword evidence="1" id="KW-1133">Transmembrane helix</keyword>
<organism evidence="3 4">
    <name type="scientific">Lymnaea stagnalis</name>
    <name type="common">Great pond snail</name>
    <name type="synonym">Helix stagnalis</name>
    <dbReference type="NCBI Taxonomy" id="6523"/>
    <lineage>
        <taxon>Eukaryota</taxon>
        <taxon>Metazoa</taxon>
        <taxon>Spiralia</taxon>
        <taxon>Lophotrochozoa</taxon>
        <taxon>Mollusca</taxon>
        <taxon>Gastropoda</taxon>
        <taxon>Heterobranchia</taxon>
        <taxon>Euthyneura</taxon>
        <taxon>Panpulmonata</taxon>
        <taxon>Hygrophila</taxon>
        <taxon>Lymnaeoidea</taxon>
        <taxon>Lymnaeidae</taxon>
        <taxon>Lymnaea</taxon>
    </lineage>
</organism>
<feature type="domain" description="J" evidence="2">
    <location>
        <begin position="98"/>
        <end position="166"/>
    </location>
</feature>
<dbReference type="PANTHER" id="PTHR44825:SF1">
    <property type="entry name" value="DNAJ HOMOLOG SUBFAMILY C MEMBER 4"/>
    <property type="match status" value="1"/>
</dbReference>
<dbReference type="AlphaFoldDB" id="A0AAV2IHC4"/>
<feature type="transmembrane region" description="Helical" evidence="1">
    <location>
        <begin position="225"/>
        <end position="248"/>
    </location>
</feature>
<evidence type="ECO:0000313" key="4">
    <source>
        <dbReference type="Proteomes" id="UP001497497"/>
    </source>
</evidence>
<comment type="caution">
    <text evidence="3">The sequence shown here is derived from an EMBL/GenBank/DDBJ whole genome shotgun (WGS) entry which is preliminary data.</text>
</comment>